<dbReference type="PANTHER" id="PTHR45661">
    <property type="entry name" value="SURFACE ANTIGEN"/>
    <property type="match status" value="1"/>
</dbReference>
<dbReference type="InterPro" id="IPR026906">
    <property type="entry name" value="LRR_5"/>
</dbReference>
<dbReference type="EMBL" id="AGDY01000004">
    <property type="protein sequence ID" value="EMB23750.1"/>
    <property type="molecule type" value="Genomic_DNA"/>
</dbReference>
<accession>A0A0F6MS15</accession>
<proteinExistence type="predicted"/>
<dbReference type="Proteomes" id="UP000011701">
    <property type="component" value="Chromosome"/>
</dbReference>
<dbReference type="InterPro" id="IPR053139">
    <property type="entry name" value="Surface_bspA-like"/>
</dbReference>
<name>A0A0F6MS15_TREDN</name>
<reference evidence="1" key="1">
    <citation type="submission" date="2012-01" db="EMBL/GenBank/DDBJ databases">
        <title>The Genome Sequence of Treponema denticola OTK.</title>
        <authorList>
            <consortium name="The Broad Institute Genome Sequencing Platform"/>
            <person name="Earl A."/>
            <person name="Ward D."/>
            <person name="Feldgarden M."/>
            <person name="Gevers D."/>
            <person name="Blanton J.M."/>
            <person name="Fenno C.J."/>
            <person name="Baranova O.V."/>
            <person name="Mathney J."/>
            <person name="Dewhirst F.E."/>
            <person name="Izard J."/>
            <person name="Young S.K."/>
            <person name="Zeng Q."/>
            <person name="Gargeya S."/>
            <person name="Fitzgerald M."/>
            <person name="Haas B."/>
            <person name="Abouelleil A."/>
            <person name="Alvarado L."/>
            <person name="Arachchi H.M."/>
            <person name="Berlin A."/>
            <person name="Chapman S.B."/>
            <person name="Gearin G."/>
            <person name="Goldberg J."/>
            <person name="Griggs A."/>
            <person name="Gujja S."/>
            <person name="Hansen M."/>
            <person name="Heiman D."/>
            <person name="Howarth C."/>
            <person name="Larimer J."/>
            <person name="Lui A."/>
            <person name="MacDonald P.J.P."/>
            <person name="McCowen C."/>
            <person name="Montmayeur A."/>
            <person name="Murphy C."/>
            <person name="Neiman D."/>
            <person name="Pearson M."/>
            <person name="Priest M."/>
            <person name="Roberts A."/>
            <person name="Saif S."/>
            <person name="Shea T."/>
            <person name="Sisk P."/>
            <person name="Stolte C."/>
            <person name="Sykes S."/>
            <person name="Wortman J."/>
            <person name="Nusbaum C."/>
            <person name="Birren B."/>
        </authorList>
    </citation>
    <scope>NUCLEOTIDE SEQUENCE [LARGE SCALE GENOMIC DNA]</scope>
    <source>
        <strain evidence="1">OTK</strain>
    </source>
</reference>
<protein>
    <recommendedName>
        <fullName evidence="2">Bacterial repeat domain-containing protein</fullName>
    </recommendedName>
</protein>
<comment type="caution">
    <text evidence="1">The sequence shown here is derived from an EMBL/GenBank/DDBJ whole genome shotgun (WGS) entry which is preliminary data.</text>
</comment>
<dbReference type="AlphaFoldDB" id="A0A0F6MS15"/>
<dbReference type="RefSeq" id="WP_002691341.1">
    <property type="nucleotide sequence ID" value="NZ_CM001797.1"/>
</dbReference>
<dbReference type="PATRIC" id="fig|999434.4.peg.927"/>
<dbReference type="PANTHER" id="PTHR45661:SF3">
    <property type="entry name" value="IG-LIKE DOMAIN-CONTAINING PROTEIN"/>
    <property type="match status" value="1"/>
</dbReference>
<dbReference type="HOGENOM" id="CLU_053858_0_0_12"/>
<gene>
    <name evidence="1" type="ORF">HMPREF9723_00888</name>
</gene>
<sequence>MKTNNKHKAFALTKKKGAAALIIAAIIATALLFTGCPNAAKASESLTSKPTVTFSVDGSGGTLKAKVEGGSEINSGDKVAHGTTITFTATVASNDYVVEKWTIAGGVLQSGGTDGSPTATVQITSETAVKVNFSCYKSVAFGTNGADLADYLNTGSAAADGIYYIKITGLTAADLKGDSNAPAKPSLLGKILQDNPSKKFALKFGELPAVTDINSCFKDCENLIKPPVLPATVTNMENCFYNCKRLTQAPLIPASVTNMKKCFAYCENLTHVPALPAGVTNMSGCFTYCENLTQAPALPTGVKDMTSCFEDCKNLIQAPELPAGVKDMTSCFKGCEKLTQAPSAIPQDVTNLDSCFNGCEKLTQAPVIPASVTNMRYCFQHCRSLTSVTLKCNYGGKSAFLNAFGLCDKLTAGTIKVPSTQLDAYRAGADDMGTQQNRFVGE</sequence>
<dbReference type="Gene3D" id="3.40.50.12480">
    <property type="match status" value="1"/>
</dbReference>
<evidence type="ECO:0000313" key="1">
    <source>
        <dbReference type="EMBL" id="EMB23750.1"/>
    </source>
</evidence>
<dbReference type="InterPro" id="IPR032675">
    <property type="entry name" value="LRR_dom_sf"/>
</dbReference>
<dbReference type="Pfam" id="PF13306">
    <property type="entry name" value="LRR_5"/>
    <property type="match status" value="1"/>
</dbReference>
<evidence type="ECO:0008006" key="2">
    <source>
        <dbReference type="Google" id="ProtNLM"/>
    </source>
</evidence>
<organism evidence="1">
    <name type="scientific">Treponema denticola OTK</name>
    <dbReference type="NCBI Taxonomy" id="999434"/>
    <lineage>
        <taxon>Bacteria</taxon>
        <taxon>Pseudomonadati</taxon>
        <taxon>Spirochaetota</taxon>
        <taxon>Spirochaetia</taxon>
        <taxon>Spirochaetales</taxon>
        <taxon>Treponemataceae</taxon>
        <taxon>Treponema</taxon>
    </lineage>
</organism>
<dbReference type="Gene3D" id="3.80.10.10">
    <property type="entry name" value="Ribonuclease Inhibitor"/>
    <property type="match status" value="1"/>
</dbReference>